<dbReference type="Gene3D" id="2.60.40.1180">
    <property type="entry name" value="Golgi alpha-mannosidase II"/>
    <property type="match status" value="2"/>
</dbReference>
<dbReference type="InterPro" id="IPR051816">
    <property type="entry name" value="Glycosyl_Hydrolase_31"/>
</dbReference>
<dbReference type="STRING" id="1189621.A3SI_19044"/>
<dbReference type="RefSeq" id="WP_009057392.1">
    <property type="nucleotide sequence ID" value="NZ_AJYA01000071.1"/>
</dbReference>
<dbReference type="PANTHER" id="PTHR43863:SF2">
    <property type="entry name" value="MALTASE-GLUCOAMYLASE"/>
    <property type="match status" value="1"/>
</dbReference>
<accession>I5BTM2</accession>
<dbReference type="PANTHER" id="PTHR43863">
    <property type="entry name" value="HYDROLASE, PUTATIVE (AFU_ORTHOLOGUE AFUA_1G03140)-RELATED"/>
    <property type="match status" value="1"/>
</dbReference>
<keyword evidence="3" id="KW-1185">Reference proteome</keyword>
<evidence type="ECO:0000313" key="2">
    <source>
        <dbReference type="EMBL" id="EIM72924.1"/>
    </source>
</evidence>
<protein>
    <submittedName>
        <fullName evidence="2">Alpha-xylosidase</fullName>
    </submittedName>
</protein>
<dbReference type="InterPro" id="IPR013780">
    <property type="entry name" value="Glyco_hydro_b"/>
</dbReference>
<feature type="domain" description="DUF5110" evidence="1">
    <location>
        <begin position="51"/>
        <end position="119"/>
    </location>
</feature>
<gene>
    <name evidence="2" type="ORF">A3SI_19044</name>
</gene>
<dbReference type="OrthoDB" id="176168at2"/>
<evidence type="ECO:0000313" key="3">
    <source>
        <dbReference type="Proteomes" id="UP000005551"/>
    </source>
</evidence>
<dbReference type="EMBL" id="AJYA01000071">
    <property type="protein sequence ID" value="EIM72924.1"/>
    <property type="molecule type" value="Genomic_DNA"/>
</dbReference>
<evidence type="ECO:0000259" key="1">
    <source>
        <dbReference type="Pfam" id="PF17137"/>
    </source>
</evidence>
<dbReference type="AlphaFoldDB" id="I5BTM2"/>
<reference evidence="2 3" key="1">
    <citation type="submission" date="2012-05" db="EMBL/GenBank/DDBJ databases">
        <title>Genome sequence of Nitritalea halalkaliphila LW7.</title>
        <authorList>
            <person name="Jangir P.K."/>
            <person name="Singh A."/>
            <person name="Shivaji S."/>
            <person name="Sharma R."/>
        </authorList>
    </citation>
    <scope>NUCLEOTIDE SEQUENCE [LARGE SCALE GENOMIC DNA]</scope>
    <source>
        <strain evidence="2 3">LW7</strain>
    </source>
</reference>
<organism evidence="2 3">
    <name type="scientific">Nitritalea halalkaliphila LW7</name>
    <dbReference type="NCBI Taxonomy" id="1189621"/>
    <lineage>
        <taxon>Bacteria</taxon>
        <taxon>Pseudomonadati</taxon>
        <taxon>Bacteroidota</taxon>
        <taxon>Cytophagia</taxon>
        <taxon>Cytophagales</taxon>
        <taxon>Cyclobacteriaceae</taxon>
        <taxon>Nitritalea</taxon>
    </lineage>
</organism>
<sequence length="162" mass="18315">MEYHTGKRYAGGRVVEVPVSLEDMPVFVKEGAIIPLRNYARAVELGSNDTLALQVYVGSSGRFTLYEDDGKSNDYLQGIYLKIDMDYQEEADQKTLTLHPAEGFYTGLEETRHYALTFISDEPLRRIRLADRVVDLERGPGNTYTAPMFSNSIYTGFQAIIE</sequence>
<name>I5BTM2_9BACT</name>
<proteinExistence type="predicted"/>
<dbReference type="Proteomes" id="UP000005551">
    <property type="component" value="Unassembled WGS sequence"/>
</dbReference>
<dbReference type="Pfam" id="PF17137">
    <property type="entry name" value="DUF5110"/>
    <property type="match status" value="1"/>
</dbReference>
<dbReference type="InterPro" id="IPR033403">
    <property type="entry name" value="DUF5110"/>
</dbReference>
<comment type="caution">
    <text evidence="2">The sequence shown here is derived from an EMBL/GenBank/DDBJ whole genome shotgun (WGS) entry which is preliminary data.</text>
</comment>